<sequence>MSDLYEKYLAMAGKLKVPDSDLLQWMQARVEHEEKSNQQALEREERARERDKDRELELEKKKIDLQIAQESQCSVSLARPTVSVPKIKFARVNTFCCQNRRFPTASILIESDYFTGNVEACIINNRVADVILGNIAGIKSSSDSSRSYVGTRSQSKREKDSQYTQSGSAPQVDFAPAGDNSQHDVLHRVNTKCQTEETSVADGVSTNVLGEYSDFSERQRLDQTLAAWYKKVGKAPVNGISFVMENGFLYRKFQRPENRHYEKTLCIPESLRHQVLSAAHDTNLAGHAGFRKTLATIKSEFSWPGLSTDTLSFVRSCHICQVKAPIGRDKPAPFQTMPIISEPFSRVVIDLVGPLPVSSNRYEYILTVVDVATRFADAVPLRSITAKNVGENLFSIFTRLGFPKQVQSDQGTQFMSQLFRELSILSGFEHKISTAFHPETNAYVERFHGTLKTMLRKLSHGRPSDWDRYLCAALFAYRTQVHSSTGFSPFFLLFGRAPRGPMSVMREIFCGTNLSADTAHDYYHVLDLHNRIKLSCQLAQESAQEYASASRNRQEPKSKLKTFSPGDEVLVLLPKSSNKLVLQLQGPYKVIRKHTSVVYLVDLGSRSSLLHVNLLRRYVRRVSSVECNISLTAPQQCGPSKDDVVNAFAQLPFGKTTASQDSTDQTLDSGVTPLLFSHNVRFEDSAFCCVSVSEEASETFGDSIPSPCTAKERSAVKINPYLDAKNVHDIQQILDEFTDVLTYSPGHTTTVEHNIILTNSEPVRVRPYPLPFASQAYVREEITKLLDMGVIEPTSSVYCSPIVLVKKKDNTLRLCIDFRKINAVTQFDANNIPLPEDLFTQLSQSTFFTSCDLSKTYWQISLSKECRHITAFQTPLGLMHWCRMPFGLVGAPAQFIRLMRIVLKDCPNLLNYFDDTLVHTPTWVQQPDSLRTLFAALRKHGLTVNPAKLSIGQTRIEFLGHVVSNGTLAPLPSKVQKVVDLRTPTTKKQVQSLMGLLNYYRLFIPSFSTITTPLTNLLRIGSPDMVRWSEECQQAFDAVSDILSSEPVLIIPDVNAPFVVQTDASDYGIGAVLLQMRSGKLMPCRFASRKLLPREQNYSTIKRETLAIVYAVSAFYKFLAFRHFELQCDHRPISFLKKGKVRNSRLMRWALALQEFSFSITYIPGMSMLTP</sequence>
<feature type="compositionally biased region" description="Polar residues" evidence="7">
    <location>
        <begin position="140"/>
        <end position="153"/>
    </location>
</feature>
<dbReference type="EMBL" id="BLXT01004642">
    <property type="protein sequence ID" value="GFO16051.1"/>
    <property type="molecule type" value="Genomic_DNA"/>
</dbReference>
<evidence type="ECO:0000256" key="6">
    <source>
        <dbReference type="ARBA" id="ARBA00022918"/>
    </source>
</evidence>
<gene>
    <name evidence="10" type="ORF">PoB_004255600</name>
</gene>
<keyword evidence="6 10" id="KW-0695">RNA-directed DNA polymerase</keyword>
<dbReference type="FunFam" id="3.30.70.270:FF:000020">
    <property type="entry name" value="Transposon Tf2-6 polyprotein-like Protein"/>
    <property type="match status" value="1"/>
</dbReference>
<dbReference type="InterPro" id="IPR041373">
    <property type="entry name" value="RT_RNaseH"/>
</dbReference>
<dbReference type="InterPro" id="IPR043502">
    <property type="entry name" value="DNA/RNA_pol_sf"/>
</dbReference>
<dbReference type="InterPro" id="IPR036397">
    <property type="entry name" value="RNaseH_sf"/>
</dbReference>
<evidence type="ECO:0000256" key="7">
    <source>
        <dbReference type="SAM" id="MobiDB-lite"/>
    </source>
</evidence>
<dbReference type="GO" id="GO:0004519">
    <property type="term" value="F:endonuclease activity"/>
    <property type="evidence" value="ECO:0007669"/>
    <property type="project" value="UniProtKB-KW"/>
</dbReference>
<keyword evidence="11" id="KW-1185">Reference proteome</keyword>
<dbReference type="InterPro" id="IPR043128">
    <property type="entry name" value="Rev_trsase/Diguanyl_cyclase"/>
</dbReference>
<feature type="domain" description="Reverse transcriptase" evidence="8">
    <location>
        <begin position="786"/>
        <end position="963"/>
    </location>
</feature>
<dbReference type="Gene3D" id="3.10.10.10">
    <property type="entry name" value="HIV Type 1 Reverse Transcriptase, subunit A, domain 1"/>
    <property type="match status" value="1"/>
</dbReference>
<reference evidence="10 11" key="1">
    <citation type="journal article" date="2021" name="Elife">
        <title>Chloroplast acquisition without the gene transfer in kleptoplastic sea slugs, Plakobranchus ocellatus.</title>
        <authorList>
            <person name="Maeda T."/>
            <person name="Takahashi S."/>
            <person name="Yoshida T."/>
            <person name="Shimamura S."/>
            <person name="Takaki Y."/>
            <person name="Nagai Y."/>
            <person name="Toyoda A."/>
            <person name="Suzuki Y."/>
            <person name="Arimoto A."/>
            <person name="Ishii H."/>
            <person name="Satoh N."/>
            <person name="Nishiyama T."/>
            <person name="Hasebe M."/>
            <person name="Maruyama T."/>
            <person name="Minagawa J."/>
            <person name="Obokata J."/>
            <person name="Shigenobu S."/>
        </authorList>
    </citation>
    <scope>NUCLEOTIDE SEQUENCE [LARGE SCALE GENOMIC DNA]</scope>
</reference>
<keyword evidence="2" id="KW-0548">Nucleotidyltransferase</keyword>
<dbReference type="FunFam" id="3.30.420.10:FF:000032">
    <property type="entry name" value="Retrovirus-related Pol polyprotein from transposon 297-like Protein"/>
    <property type="match status" value="1"/>
</dbReference>
<dbReference type="GO" id="GO:0003676">
    <property type="term" value="F:nucleic acid binding"/>
    <property type="evidence" value="ECO:0007669"/>
    <property type="project" value="InterPro"/>
</dbReference>
<keyword evidence="4" id="KW-0255">Endonuclease</keyword>
<dbReference type="CDD" id="cd01647">
    <property type="entry name" value="RT_LTR"/>
    <property type="match status" value="1"/>
</dbReference>
<feature type="region of interest" description="Disordered" evidence="7">
    <location>
        <begin position="140"/>
        <end position="181"/>
    </location>
</feature>
<dbReference type="InterPro" id="IPR000477">
    <property type="entry name" value="RT_dom"/>
</dbReference>
<dbReference type="Gene3D" id="3.30.420.10">
    <property type="entry name" value="Ribonuclease H-like superfamily/Ribonuclease H"/>
    <property type="match status" value="1"/>
</dbReference>
<dbReference type="Pfam" id="PF00665">
    <property type="entry name" value="rve"/>
    <property type="match status" value="1"/>
</dbReference>
<dbReference type="InterPro" id="IPR001584">
    <property type="entry name" value="Integrase_cat-core"/>
</dbReference>
<dbReference type="Gene3D" id="3.30.70.270">
    <property type="match status" value="2"/>
</dbReference>
<dbReference type="PANTHER" id="PTHR37984">
    <property type="entry name" value="PROTEIN CBG26694"/>
    <property type="match status" value="1"/>
</dbReference>
<dbReference type="PROSITE" id="PS50994">
    <property type="entry name" value="INTEGRASE"/>
    <property type="match status" value="1"/>
</dbReference>
<dbReference type="SUPFAM" id="SSF53098">
    <property type="entry name" value="Ribonuclease H-like"/>
    <property type="match status" value="1"/>
</dbReference>
<dbReference type="GO" id="GO:0003964">
    <property type="term" value="F:RNA-directed DNA polymerase activity"/>
    <property type="evidence" value="ECO:0007669"/>
    <property type="project" value="UniProtKB-KW"/>
</dbReference>
<dbReference type="InterPro" id="IPR041588">
    <property type="entry name" value="Integrase_H2C2"/>
</dbReference>
<dbReference type="InterPro" id="IPR012337">
    <property type="entry name" value="RNaseH-like_sf"/>
</dbReference>
<dbReference type="PROSITE" id="PS50878">
    <property type="entry name" value="RT_POL"/>
    <property type="match status" value="1"/>
</dbReference>
<dbReference type="GO" id="GO:0015074">
    <property type="term" value="P:DNA integration"/>
    <property type="evidence" value="ECO:0007669"/>
    <property type="project" value="InterPro"/>
</dbReference>
<keyword evidence="3" id="KW-0540">Nuclease</keyword>
<name>A0AAV4BB48_9GAST</name>
<evidence type="ECO:0000259" key="9">
    <source>
        <dbReference type="PROSITE" id="PS50994"/>
    </source>
</evidence>
<keyword evidence="1" id="KW-0808">Transferase</keyword>
<dbReference type="SUPFAM" id="SSF56672">
    <property type="entry name" value="DNA/RNA polymerases"/>
    <property type="match status" value="1"/>
</dbReference>
<feature type="region of interest" description="Disordered" evidence="7">
    <location>
        <begin position="32"/>
        <end position="54"/>
    </location>
</feature>
<evidence type="ECO:0000256" key="5">
    <source>
        <dbReference type="ARBA" id="ARBA00022801"/>
    </source>
</evidence>
<dbReference type="CDD" id="cd09274">
    <property type="entry name" value="RNase_HI_RT_Ty3"/>
    <property type="match status" value="1"/>
</dbReference>
<accession>A0AAV4BB48</accession>
<evidence type="ECO:0000313" key="11">
    <source>
        <dbReference type="Proteomes" id="UP000735302"/>
    </source>
</evidence>
<organism evidence="10 11">
    <name type="scientific">Plakobranchus ocellatus</name>
    <dbReference type="NCBI Taxonomy" id="259542"/>
    <lineage>
        <taxon>Eukaryota</taxon>
        <taxon>Metazoa</taxon>
        <taxon>Spiralia</taxon>
        <taxon>Lophotrochozoa</taxon>
        <taxon>Mollusca</taxon>
        <taxon>Gastropoda</taxon>
        <taxon>Heterobranchia</taxon>
        <taxon>Euthyneura</taxon>
        <taxon>Panpulmonata</taxon>
        <taxon>Sacoglossa</taxon>
        <taxon>Placobranchoidea</taxon>
        <taxon>Plakobranchidae</taxon>
        <taxon>Plakobranchus</taxon>
    </lineage>
</organism>
<dbReference type="Proteomes" id="UP000735302">
    <property type="component" value="Unassembled WGS sequence"/>
</dbReference>
<dbReference type="PANTHER" id="PTHR37984:SF5">
    <property type="entry name" value="PROTEIN NYNRIN-LIKE"/>
    <property type="match status" value="1"/>
</dbReference>
<evidence type="ECO:0000256" key="4">
    <source>
        <dbReference type="ARBA" id="ARBA00022759"/>
    </source>
</evidence>
<keyword evidence="5" id="KW-0378">Hydrolase</keyword>
<protein>
    <submittedName>
        <fullName evidence="10">Reverse transcriptase</fullName>
    </submittedName>
</protein>
<evidence type="ECO:0000256" key="2">
    <source>
        <dbReference type="ARBA" id="ARBA00022695"/>
    </source>
</evidence>
<dbReference type="Pfam" id="PF17921">
    <property type="entry name" value="Integrase_H2C2"/>
    <property type="match status" value="1"/>
</dbReference>
<dbReference type="GO" id="GO:0016787">
    <property type="term" value="F:hydrolase activity"/>
    <property type="evidence" value="ECO:0007669"/>
    <property type="project" value="UniProtKB-KW"/>
</dbReference>
<evidence type="ECO:0000313" key="10">
    <source>
        <dbReference type="EMBL" id="GFO16051.1"/>
    </source>
</evidence>
<evidence type="ECO:0000256" key="3">
    <source>
        <dbReference type="ARBA" id="ARBA00022722"/>
    </source>
</evidence>
<comment type="caution">
    <text evidence="10">The sequence shown here is derived from an EMBL/GenBank/DDBJ whole genome shotgun (WGS) entry which is preliminary data.</text>
</comment>
<proteinExistence type="predicted"/>
<dbReference type="Pfam" id="PF17917">
    <property type="entry name" value="RT_RNaseH"/>
    <property type="match status" value="1"/>
</dbReference>
<evidence type="ECO:0000259" key="8">
    <source>
        <dbReference type="PROSITE" id="PS50878"/>
    </source>
</evidence>
<dbReference type="Pfam" id="PF00078">
    <property type="entry name" value="RVT_1"/>
    <property type="match status" value="1"/>
</dbReference>
<dbReference type="AlphaFoldDB" id="A0AAV4BB48"/>
<dbReference type="FunFam" id="1.10.340.70:FF:000001">
    <property type="entry name" value="Retrovirus-related Pol polyprotein from transposon gypsy-like Protein"/>
    <property type="match status" value="1"/>
</dbReference>
<evidence type="ECO:0000256" key="1">
    <source>
        <dbReference type="ARBA" id="ARBA00022679"/>
    </source>
</evidence>
<dbReference type="InterPro" id="IPR050951">
    <property type="entry name" value="Retrovirus_Pol_polyprotein"/>
</dbReference>
<dbReference type="Gene3D" id="1.10.340.70">
    <property type="match status" value="1"/>
</dbReference>
<feature type="domain" description="Integrase catalytic" evidence="9">
    <location>
        <begin position="339"/>
        <end position="497"/>
    </location>
</feature>